<keyword evidence="1" id="KW-0175">Coiled coil</keyword>
<dbReference type="EMBL" id="CP039354">
    <property type="protein sequence ID" value="QCE10526.1"/>
    <property type="molecule type" value="Genomic_DNA"/>
</dbReference>
<dbReference type="AlphaFoldDB" id="A0A4D6N9V7"/>
<evidence type="ECO:0000256" key="1">
    <source>
        <dbReference type="SAM" id="Coils"/>
    </source>
</evidence>
<name>A0A4D6N9V7_VIGUN</name>
<evidence type="ECO:0000256" key="2">
    <source>
        <dbReference type="SAM" id="MobiDB-lite"/>
    </source>
</evidence>
<feature type="compositionally biased region" description="Basic and acidic residues" evidence="2">
    <location>
        <begin position="209"/>
        <end position="220"/>
    </location>
</feature>
<dbReference type="Proteomes" id="UP000501690">
    <property type="component" value="Linkage Group LG10"/>
</dbReference>
<organism evidence="3 4">
    <name type="scientific">Vigna unguiculata</name>
    <name type="common">Cowpea</name>
    <dbReference type="NCBI Taxonomy" id="3917"/>
    <lineage>
        <taxon>Eukaryota</taxon>
        <taxon>Viridiplantae</taxon>
        <taxon>Streptophyta</taxon>
        <taxon>Embryophyta</taxon>
        <taxon>Tracheophyta</taxon>
        <taxon>Spermatophyta</taxon>
        <taxon>Magnoliopsida</taxon>
        <taxon>eudicotyledons</taxon>
        <taxon>Gunneridae</taxon>
        <taxon>Pentapetalae</taxon>
        <taxon>rosids</taxon>
        <taxon>fabids</taxon>
        <taxon>Fabales</taxon>
        <taxon>Fabaceae</taxon>
        <taxon>Papilionoideae</taxon>
        <taxon>50 kb inversion clade</taxon>
        <taxon>NPAAA clade</taxon>
        <taxon>indigoferoid/millettioid clade</taxon>
        <taxon>Phaseoleae</taxon>
        <taxon>Vigna</taxon>
    </lineage>
</organism>
<reference evidence="3 4" key="1">
    <citation type="submission" date="2019-04" db="EMBL/GenBank/DDBJ databases">
        <title>An improved genome assembly and genetic linkage map for asparagus bean, Vigna unguiculata ssp. sesquipedialis.</title>
        <authorList>
            <person name="Xia Q."/>
            <person name="Zhang R."/>
            <person name="Dong Y."/>
        </authorList>
    </citation>
    <scope>NUCLEOTIDE SEQUENCE [LARGE SCALE GENOMIC DNA]</scope>
    <source>
        <tissue evidence="3">Leaf</tissue>
    </source>
</reference>
<feature type="coiled-coil region" evidence="1">
    <location>
        <begin position="107"/>
        <end position="169"/>
    </location>
</feature>
<evidence type="ECO:0000313" key="4">
    <source>
        <dbReference type="Proteomes" id="UP000501690"/>
    </source>
</evidence>
<protein>
    <submittedName>
        <fullName evidence="3">Uncharacterized protein</fullName>
    </submittedName>
</protein>
<evidence type="ECO:0000313" key="3">
    <source>
        <dbReference type="EMBL" id="QCE10526.1"/>
    </source>
</evidence>
<gene>
    <name evidence="3" type="ORF">DEO72_LG10g1756</name>
</gene>
<keyword evidence="4" id="KW-1185">Reference proteome</keyword>
<sequence>MAQVGKKNLTLFQALRKEKAVKAKASLVEVHVHGTKRKAELSARPGRGKDVKKVRVALSGQGSSSGAKGSEAGLIELLKTTVRKDIEINMTKTLINSIDRMEPDHLLEELQGKVDKFAEEKAAWEKEREEWKEEKKRLRTWKVHCLDSEEKLKGKIADLEADYDVLKEKHEGKGVRHVAFFYKEVDVADPRFDVNKDVVDSQLINEAESSPKEEVEKAMVDEDANAGATVEGEGDKAA</sequence>
<feature type="region of interest" description="Disordered" evidence="2">
    <location>
        <begin position="205"/>
        <end position="238"/>
    </location>
</feature>
<proteinExistence type="predicted"/>
<accession>A0A4D6N9V7</accession>